<proteinExistence type="predicted"/>
<dbReference type="AlphaFoldDB" id="A0A974HYR1"/>
<accession>A0A974HYR1</accession>
<dbReference type="EMBL" id="CM004468">
    <property type="protein sequence ID" value="OCT94801.1"/>
    <property type="molecule type" value="Genomic_DNA"/>
</dbReference>
<reference evidence="2" key="1">
    <citation type="journal article" date="2016" name="Nature">
        <title>Genome evolution in the allotetraploid frog Xenopus laevis.</title>
        <authorList>
            <person name="Session A.M."/>
            <person name="Uno Y."/>
            <person name="Kwon T."/>
            <person name="Chapman J.A."/>
            <person name="Toyoda A."/>
            <person name="Takahashi S."/>
            <person name="Fukui A."/>
            <person name="Hikosaka A."/>
            <person name="Suzuki A."/>
            <person name="Kondo M."/>
            <person name="van Heeringen S.J."/>
            <person name="Quigley I."/>
            <person name="Heinz S."/>
            <person name="Ogino H."/>
            <person name="Ochi H."/>
            <person name="Hellsten U."/>
            <person name="Lyons J.B."/>
            <person name="Simakov O."/>
            <person name="Putnam N."/>
            <person name="Stites J."/>
            <person name="Kuroki Y."/>
            <person name="Tanaka T."/>
            <person name="Michiue T."/>
            <person name="Watanabe M."/>
            <person name="Bogdanovic O."/>
            <person name="Lister R."/>
            <person name="Georgiou G."/>
            <person name="Paranjpe S.S."/>
            <person name="van Kruijsbergen I."/>
            <person name="Shu S."/>
            <person name="Carlson J."/>
            <person name="Kinoshita T."/>
            <person name="Ohta Y."/>
            <person name="Mawaribuchi S."/>
            <person name="Jenkins J."/>
            <person name="Grimwood J."/>
            <person name="Schmutz J."/>
            <person name="Mitros T."/>
            <person name="Mozaffari S.V."/>
            <person name="Suzuki Y."/>
            <person name="Haramoto Y."/>
            <person name="Yamamoto T.S."/>
            <person name="Takagi C."/>
            <person name="Heald R."/>
            <person name="Miller K."/>
            <person name="Haudenschild C."/>
            <person name="Kitzman J."/>
            <person name="Nakayama T."/>
            <person name="Izutsu Y."/>
            <person name="Robert J."/>
            <person name="Fortriede J."/>
            <person name="Burns K."/>
            <person name="Lotay V."/>
            <person name="Karimi K."/>
            <person name="Yasuoka Y."/>
            <person name="Dichmann D.S."/>
            <person name="Flajnik M.F."/>
            <person name="Houston D.W."/>
            <person name="Shendure J."/>
            <person name="DuPasquier L."/>
            <person name="Vize P.D."/>
            <person name="Zorn A.M."/>
            <person name="Ito M."/>
            <person name="Marcotte E.M."/>
            <person name="Wallingford J.B."/>
            <person name="Ito Y."/>
            <person name="Asashima M."/>
            <person name="Ueno N."/>
            <person name="Matsuda Y."/>
            <person name="Veenstra G.J."/>
            <person name="Fujiyama A."/>
            <person name="Harland R.M."/>
            <person name="Taira M."/>
            <person name="Rokhsar D.S."/>
        </authorList>
    </citation>
    <scope>NUCLEOTIDE SEQUENCE [LARGE SCALE GENOMIC DNA]</scope>
    <source>
        <strain evidence="2">J</strain>
    </source>
</reference>
<name>A0A974HYR1_XENLA</name>
<evidence type="ECO:0000313" key="1">
    <source>
        <dbReference type="EMBL" id="OCT94801.1"/>
    </source>
</evidence>
<evidence type="ECO:0000313" key="2">
    <source>
        <dbReference type="Proteomes" id="UP000694892"/>
    </source>
</evidence>
<sequence length="72" mass="7956">MFFSCMFANFANLLLHSDTETGLNLGLSHKTTVAPQRRFPLGNQHMLHVPYYIAETGTPLGPPLWGRGALLS</sequence>
<protein>
    <submittedName>
        <fullName evidence="1">Uncharacterized protein</fullName>
    </submittedName>
</protein>
<dbReference type="Proteomes" id="UP000694892">
    <property type="component" value="Chromosome 2L"/>
</dbReference>
<gene>
    <name evidence="1" type="ORF">XELAEV_18012491mg</name>
</gene>
<organism evidence="1 2">
    <name type="scientific">Xenopus laevis</name>
    <name type="common">African clawed frog</name>
    <dbReference type="NCBI Taxonomy" id="8355"/>
    <lineage>
        <taxon>Eukaryota</taxon>
        <taxon>Metazoa</taxon>
        <taxon>Chordata</taxon>
        <taxon>Craniata</taxon>
        <taxon>Vertebrata</taxon>
        <taxon>Euteleostomi</taxon>
        <taxon>Amphibia</taxon>
        <taxon>Batrachia</taxon>
        <taxon>Anura</taxon>
        <taxon>Pipoidea</taxon>
        <taxon>Pipidae</taxon>
        <taxon>Xenopodinae</taxon>
        <taxon>Xenopus</taxon>
        <taxon>Xenopus</taxon>
    </lineage>
</organism>